<dbReference type="InterPro" id="IPR012334">
    <property type="entry name" value="Pectin_lyas_fold"/>
</dbReference>
<dbReference type="Gene3D" id="2.160.20.10">
    <property type="entry name" value="Single-stranded right-handed beta-helix, Pectin lyase-like"/>
    <property type="match status" value="1"/>
</dbReference>
<evidence type="ECO:0000313" key="1">
    <source>
        <dbReference type="EMBL" id="MDH2132340.1"/>
    </source>
</evidence>
<dbReference type="SUPFAM" id="SSF51126">
    <property type="entry name" value="Pectin lyase-like"/>
    <property type="match status" value="1"/>
</dbReference>
<organism evidence="1 2">
    <name type="scientific">Sphingobium yanoikuyae</name>
    <name type="common">Sphingomonas yanoikuyae</name>
    <dbReference type="NCBI Taxonomy" id="13690"/>
    <lineage>
        <taxon>Bacteria</taxon>
        <taxon>Pseudomonadati</taxon>
        <taxon>Pseudomonadota</taxon>
        <taxon>Alphaproteobacteria</taxon>
        <taxon>Sphingomonadales</taxon>
        <taxon>Sphingomonadaceae</taxon>
        <taxon>Sphingobium</taxon>
    </lineage>
</organism>
<dbReference type="RefSeq" id="WP_279728449.1">
    <property type="nucleotide sequence ID" value="NZ_JAOCKX010000019.1"/>
</dbReference>
<comment type="caution">
    <text evidence="1">The sequence shown here is derived from an EMBL/GenBank/DDBJ whole genome shotgun (WGS) entry which is preliminary data.</text>
</comment>
<sequence>MAPAGEGLRRLGVPASNIVMRNCRIVNGHQMMAIGSELSAGIENVLVDDCHFVGSGKLSEGTTVPMNNLLFVKTNERGGGYVKNIHMSHVTATKLEGGVLAVATDVLYQWKTLLPTYERRLTQINDIYVRDVGVGIAKFRCSNTWGN</sequence>
<proteinExistence type="predicted"/>
<evidence type="ECO:0000313" key="2">
    <source>
        <dbReference type="Proteomes" id="UP001162318"/>
    </source>
</evidence>
<dbReference type="InterPro" id="IPR011050">
    <property type="entry name" value="Pectin_lyase_fold/virulence"/>
</dbReference>
<protein>
    <recommendedName>
        <fullName evidence="3">Polygalacturonase</fullName>
    </recommendedName>
</protein>
<dbReference type="EMBL" id="JAOCKX010000019">
    <property type="protein sequence ID" value="MDH2132340.1"/>
    <property type="molecule type" value="Genomic_DNA"/>
</dbReference>
<dbReference type="Proteomes" id="UP001162318">
    <property type="component" value="Unassembled WGS sequence"/>
</dbReference>
<gene>
    <name evidence="1" type="ORF">N5J77_14500</name>
</gene>
<name>A0AA42WVG0_SPHYA</name>
<dbReference type="AlphaFoldDB" id="A0AA42WVG0"/>
<reference evidence="1" key="1">
    <citation type="submission" date="2022-09" db="EMBL/GenBank/DDBJ databases">
        <title>Intensive care unit water sources are persistently colonized with multi-drug resistant bacteria and are the site of extensive horizontal gene transfer of antibiotic resistance genes.</title>
        <authorList>
            <person name="Diorio-Toth L."/>
        </authorList>
    </citation>
    <scope>NUCLEOTIDE SEQUENCE</scope>
    <source>
        <strain evidence="1">GD03659</strain>
    </source>
</reference>
<accession>A0AA42WVG0</accession>
<evidence type="ECO:0008006" key="3">
    <source>
        <dbReference type="Google" id="ProtNLM"/>
    </source>
</evidence>